<dbReference type="InterPro" id="IPR036633">
    <property type="entry name" value="Prn/Lys/Arg_de-COase_C_sf"/>
</dbReference>
<evidence type="ECO:0000313" key="7">
    <source>
        <dbReference type="Proteomes" id="UP000035704"/>
    </source>
</evidence>
<sequence length="497" mass="54440">MYKYDQTKTPLFDALLDYVNNDTIPFHVPGHKKGQGMVNRFKDFIGTNVMAIDVTVFKQVDSLHKPTGAIKEAQELAADANNADDTFFCVHGTSGAIQAMIMSVVGEGDKILVPRNVHKSVTAGIILSGAMPVYMQPEIDSNVGVALNVTPETVQTTLEQNRDAKAVLIINPTYYGVSTDIEKIAGIVHSYDIPLIVDEAHGPHLHFSDKLPISAMDAGADMCAQSTHKIIGSLTQSSMLQVRRGLVDVNRVKTVMSLLQTTSPSYILLASLDVARMQMVTEGKELLDKTIELAKYARAEINNIEGLFCFGEEVVGLDGAYDFDPTKITITCKNLGISGHELERILAEKYFIQPEMSDLYNILCVFSIGDTQEKVDALLIALREISKTCSNSGKNKIEIMSIPKIPLRMLSPRDAFNGNTISIELEDSVGEISAEFLLTYPPGIPVLCPGEIITDEIVEYVKALKDAGLYVQGTDDPEVNFIKVVNEHKRLNVITSA</sequence>
<dbReference type="Pfam" id="PF01276">
    <property type="entry name" value="OKR_DC_1"/>
    <property type="match status" value="1"/>
</dbReference>
<dbReference type="CDD" id="cd00615">
    <property type="entry name" value="Orn_deC_like"/>
    <property type="match status" value="1"/>
</dbReference>
<dbReference type="Gene3D" id="3.40.640.10">
    <property type="entry name" value="Type I PLP-dependent aspartate aminotransferase-like (Major domain)"/>
    <property type="match status" value="1"/>
</dbReference>
<dbReference type="Gene3D" id="3.90.100.10">
    <property type="entry name" value="Orn/Lys/Arg decarboxylase, C-terminal domain"/>
    <property type="match status" value="1"/>
</dbReference>
<reference evidence="6 7" key="1">
    <citation type="submission" date="2014-10" db="EMBL/GenBank/DDBJ databases">
        <title>Genome sequence of Clostridium aceticum DSM 1496.</title>
        <authorList>
            <person name="Poehlein A."/>
            <person name="Schiel-Bengelsdorf B."/>
            <person name="Gottschalk G."/>
            <person name="Duerre P."/>
            <person name="Daniel R."/>
        </authorList>
    </citation>
    <scope>NUCLEOTIDE SEQUENCE [LARGE SCALE GENOMIC DNA]</scope>
    <source>
        <strain evidence="6 7">DSM 1496</strain>
    </source>
</reference>
<dbReference type="InterPro" id="IPR000310">
    <property type="entry name" value="Orn/Lys/Arg_deCO2ase_major_dom"/>
</dbReference>
<protein>
    <submittedName>
        <fullName evidence="6">Arginine/lysine/ornithine decarboxylase</fullName>
    </submittedName>
</protein>
<dbReference type="STRING" id="84022.CACET_c28500"/>
<keyword evidence="7" id="KW-1185">Reference proteome</keyword>
<dbReference type="InterPro" id="IPR015424">
    <property type="entry name" value="PyrdxlP-dep_Trfase"/>
</dbReference>
<keyword evidence="3" id="KW-0210">Decarboxylase</keyword>
<evidence type="ECO:0000313" key="6">
    <source>
        <dbReference type="EMBL" id="AKL96295.1"/>
    </source>
</evidence>
<name>A0A0D8I9E9_9CLOT</name>
<evidence type="ECO:0000256" key="5">
    <source>
        <dbReference type="ARBA" id="ARBA00023239"/>
    </source>
</evidence>
<dbReference type="OrthoDB" id="9815233at2"/>
<dbReference type="GO" id="GO:0016831">
    <property type="term" value="F:carboxy-lyase activity"/>
    <property type="evidence" value="ECO:0007669"/>
    <property type="project" value="UniProtKB-KW"/>
</dbReference>
<evidence type="ECO:0000256" key="1">
    <source>
        <dbReference type="ARBA" id="ARBA00001933"/>
    </source>
</evidence>
<comment type="cofactor">
    <cofactor evidence="1">
        <name>pyridoxal 5'-phosphate</name>
        <dbReference type="ChEBI" id="CHEBI:597326"/>
    </cofactor>
</comment>
<keyword evidence="4" id="KW-0663">Pyridoxal phosphate</keyword>
<evidence type="ECO:0000256" key="3">
    <source>
        <dbReference type="ARBA" id="ARBA00022793"/>
    </source>
</evidence>
<dbReference type="InterPro" id="IPR015421">
    <property type="entry name" value="PyrdxlP-dep_Trfase_major"/>
</dbReference>
<dbReference type="InterPro" id="IPR052357">
    <property type="entry name" value="Orn_Lys_Arg_decarboxylase-I"/>
</dbReference>
<evidence type="ECO:0000256" key="4">
    <source>
        <dbReference type="ARBA" id="ARBA00022898"/>
    </source>
</evidence>
<dbReference type="RefSeq" id="WP_044825303.1">
    <property type="nucleotide sequence ID" value="NZ_CP009687.1"/>
</dbReference>
<organism evidence="6 7">
    <name type="scientific">Clostridium aceticum</name>
    <dbReference type="NCBI Taxonomy" id="84022"/>
    <lineage>
        <taxon>Bacteria</taxon>
        <taxon>Bacillati</taxon>
        <taxon>Bacillota</taxon>
        <taxon>Clostridia</taxon>
        <taxon>Eubacteriales</taxon>
        <taxon>Clostridiaceae</taxon>
        <taxon>Clostridium</taxon>
    </lineage>
</organism>
<dbReference type="EMBL" id="CP009687">
    <property type="protein sequence ID" value="AKL96295.1"/>
    <property type="molecule type" value="Genomic_DNA"/>
</dbReference>
<dbReference type="PROSITE" id="PS00703">
    <property type="entry name" value="OKR_DC_1"/>
    <property type="match status" value="1"/>
</dbReference>
<dbReference type="KEGG" id="cace:CACET_c28500"/>
<accession>A0A0D8I9E9</accession>
<dbReference type="Proteomes" id="UP000035704">
    <property type="component" value="Chromosome"/>
</dbReference>
<dbReference type="SMR" id="A0A0D8I9E9"/>
<dbReference type="PANTHER" id="PTHR43277:SF4">
    <property type="entry name" value="ARGININE DECARBOXYLASE"/>
    <property type="match status" value="1"/>
</dbReference>
<comment type="similarity">
    <text evidence="2">Belongs to the Orn/Lys/Arg decarboxylase class-I family.</text>
</comment>
<keyword evidence="5" id="KW-0456">Lyase</keyword>
<dbReference type="SUPFAM" id="SSF53383">
    <property type="entry name" value="PLP-dependent transferases"/>
    <property type="match status" value="1"/>
</dbReference>
<dbReference type="Pfam" id="PF03711">
    <property type="entry name" value="OKR_DC_1_C"/>
    <property type="match status" value="1"/>
</dbReference>
<dbReference type="SUPFAM" id="SSF55904">
    <property type="entry name" value="Ornithine decarboxylase C-terminal domain"/>
    <property type="match status" value="1"/>
</dbReference>
<proteinExistence type="inferred from homology"/>
<gene>
    <name evidence="6" type="ORF">CACET_c28500</name>
</gene>
<dbReference type="AlphaFoldDB" id="A0A0D8I9E9"/>
<dbReference type="PANTHER" id="PTHR43277">
    <property type="entry name" value="ARGININE DECARBOXYLASE"/>
    <property type="match status" value="1"/>
</dbReference>
<dbReference type="InterPro" id="IPR008286">
    <property type="entry name" value="Prn/Lys/Arg_de-COase_C"/>
</dbReference>
<dbReference type="PATRIC" id="fig|84022.5.peg.786"/>
<evidence type="ECO:0000256" key="2">
    <source>
        <dbReference type="ARBA" id="ARBA00010671"/>
    </source>
</evidence>